<accession>A0A195E6M3</accession>
<keyword evidence="2" id="KW-1185">Reference proteome</keyword>
<dbReference type="STRING" id="471704.A0A195E6M3"/>
<proteinExistence type="predicted"/>
<dbReference type="EMBL" id="KQ979568">
    <property type="protein sequence ID" value="KYN20741.1"/>
    <property type="molecule type" value="Genomic_DNA"/>
</dbReference>
<reference evidence="1 2" key="1">
    <citation type="submission" date="2015-09" db="EMBL/GenBank/DDBJ databases">
        <title>Trachymyrmex cornetzi WGS genome.</title>
        <authorList>
            <person name="Nygaard S."/>
            <person name="Hu H."/>
            <person name="Boomsma J."/>
            <person name="Zhang G."/>
        </authorList>
    </citation>
    <scope>NUCLEOTIDE SEQUENCE [LARGE SCALE GENOMIC DNA]</scope>
    <source>
        <strain evidence="1">Tcor2-1</strain>
        <tissue evidence="1">Whole body</tissue>
    </source>
</reference>
<organism evidence="1 2">
    <name type="scientific">Trachymyrmex cornetzi</name>
    <dbReference type="NCBI Taxonomy" id="471704"/>
    <lineage>
        <taxon>Eukaryota</taxon>
        <taxon>Metazoa</taxon>
        <taxon>Ecdysozoa</taxon>
        <taxon>Arthropoda</taxon>
        <taxon>Hexapoda</taxon>
        <taxon>Insecta</taxon>
        <taxon>Pterygota</taxon>
        <taxon>Neoptera</taxon>
        <taxon>Endopterygota</taxon>
        <taxon>Hymenoptera</taxon>
        <taxon>Apocrita</taxon>
        <taxon>Aculeata</taxon>
        <taxon>Formicoidea</taxon>
        <taxon>Formicidae</taxon>
        <taxon>Myrmicinae</taxon>
        <taxon>Trachymyrmex</taxon>
    </lineage>
</organism>
<dbReference type="AlphaFoldDB" id="A0A195E6M3"/>
<sequence length="207" mass="23377">MERSELQRRKIFKARPARVASVFKSAWKLPVGLSAPQGRSSTFFTGLIFLIFLESRRYAGTVRRKLQSSIGELSTGCSGYAIGREGRKEERERLQRSRLQFFHASLGEVGGGRQATVDMDVDDVDVEAPVVGEGRKEAEDASQSVPHVWNHQRKSRKRMRVGARLFKCSRGDPILTQQLIFKQRILIKRARVSAGLTGSHVTKNYIF</sequence>
<gene>
    <name evidence="1" type="ORF">ALC57_06647</name>
</gene>
<evidence type="ECO:0000313" key="2">
    <source>
        <dbReference type="Proteomes" id="UP000078492"/>
    </source>
</evidence>
<name>A0A195E6M3_9HYME</name>
<evidence type="ECO:0000313" key="1">
    <source>
        <dbReference type="EMBL" id="KYN20741.1"/>
    </source>
</evidence>
<dbReference type="Proteomes" id="UP000078492">
    <property type="component" value="Unassembled WGS sequence"/>
</dbReference>
<protein>
    <submittedName>
        <fullName evidence="1">Uncharacterized protein</fullName>
    </submittedName>
</protein>